<proteinExistence type="predicted"/>
<evidence type="ECO:0000313" key="3">
    <source>
        <dbReference type="EMBL" id="TFA98701.1"/>
    </source>
</evidence>
<dbReference type="EMBL" id="PPTA01000018">
    <property type="protein sequence ID" value="TFA98701.1"/>
    <property type="molecule type" value="Genomic_DNA"/>
</dbReference>
<evidence type="ECO:0000256" key="2">
    <source>
        <dbReference type="SAM" id="Phobius"/>
    </source>
</evidence>
<sequence length="127" mass="13566">MIDNLQCQTHTRTPWGSSPHRYDPRLRYTAMGLLCASVLAVFIVSLVLVGNSAVKTYSSSSASGDPTISTSTPSSTERPWLTNNISATKLNTTTSNNITTITITGLQKLLPTTVTVPSDDSYTADIG</sequence>
<dbReference type="GeneID" id="300581142"/>
<name>A0ABY2GRZ9_9HYPO</name>
<keyword evidence="2" id="KW-0812">Transmembrane</keyword>
<accession>A0ABY2GRZ9</accession>
<keyword evidence="2" id="KW-1133">Transmembrane helix</keyword>
<dbReference type="RefSeq" id="XP_073554903.1">
    <property type="nucleotide sequence ID" value="XM_073706692.1"/>
</dbReference>
<evidence type="ECO:0000256" key="1">
    <source>
        <dbReference type="SAM" id="MobiDB-lite"/>
    </source>
</evidence>
<reference evidence="3 4" key="1">
    <citation type="submission" date="2018-01" db="EMBL/GenBank/DDBJ databases">
        <title>Genome characterization of the sugarcane-associated fungus Trichoderma ghanense CCMA-1212 and their application in lignocelulose bioconversion.</title>
        <authorList>
            <person name="Steindorff A.S."/>
            <person name="Mendes T.D."/>
            <person name="Vilela E.S.D."/>
            <person name="Rodrigues D.S."/>
            <person name="Formighieri E.F."/>
            <person name="Melo I.S."/>
            <person name="Favaro L.C.L."/>
        </authorList>
    </citation>
    <scope>NUCLEOTIDE SEQUENCE [LARGE SCALE GENOMIC DNA]</scope>
    <source>
        <strain evidence="3 4">CCMA-1212</strain>
    </source>
</reference>
<keyword evidence="4" id="KW-1185">Reference proteome</keyword>
<feature type="compositionally biased region" description="Polar residues" evidence="1">
    <location>
        <begin position="1"/>
        <end position="16"/>
    </location>
</feature>
<feature type="transmembrane region" description="Helical" evidence="2">
    <location>
        <begin position="28"/>
        <end position="49"/>
    </location>
</feature>
<gene>
    <name evidence="3" type="ORF">CCMA1212_009617</name>
</gene>
<evidence type="ECO:0000313" key="4">
    <source>
        <dbReference type="Proteomes" id="UP001642720"/>
    </source>
</evidence>
<organism evidence="3 4">
    <name type="scientific">Trichoderma ghanense</name>
    <dbReference type="NCBI Taxonomy" id="65468"/>
    <lineage>
        <taxon>Eukaryota</taxon>
        <taxon>Fungi</taxon>
        <taxon>Dikarya</taxon>
        <taxon>Ascomycota</taxon>
        <taxon>Pezizomycotina</taxon>
        <taxon>Sordariomycetes</taxon>
        <taxon>Hypocreomycetidae</taxon>
        <taxon>Hypocreales</taxon>
        <taxon>Hypocreaceae</taxon>
        <taxon>Trichoderma</taxon>
    </lineage>
</organism>
<feature type="region of interest" description="Disordered" evidence="1">
    <location>
        <begin position="56"/>
        <end position="79"/>
    </location>
</feature>
<feature type="region of interest" description="Disordered" evidence="1">
    <location>
        <begin position="1"/>
        <end position="20"/>
    </location>
</feature>
<protein>
    <submittedName>
        <fullName evidence="3">Uncharacterized protein</fullName>
    </submittedName>
</protein>
<keyword evidence="2" id="KW-0472">Membrane</keyword>
<feature type="compositionally biased region" description="Low complexity" evidence="1">
    <location>
        <begin position="58"/>
        <end position="76"/>
    </location>
</feature>
<dbReference type="Proteomes" id="UP001642720">
    <property type="component" value="Unassembled WGS sequence"/>
</dbReference>
<comment type="caution">
    <text evidence="3">The sequence shown here is derived from an EMBL/GenBank/DDBJ whole genome shotgun (WGS) entry which is preliminary data.</text>
</comment>